<dbReference type="OrthoDB" id="9803201at2"/>
<dbReference type="GO" id="GO:0006412">
    <property type="term" value="P:translation"/>
    <property type="evidence" value="ECO:0007669"/>
    <property type="project" value="UniProtKB-UniRule"/>
</dbReference>
<evidence type="ECO:0000256" key="6">
    <source>
        <dbReference type="SAM" id="MobiDB-lite"/>
    </source>
</evidence>
<name>A3ZLH0_9BACT</name>
<proteinExistence type="inferred from homology"/>
<dbReference type="PANTHER" id="PTHR10746">
    <property type="entry name" value="50S RIBOSOMAL PROTEIN L4"/>
    <property type="match status" value="1"/>
</dbReference>
<dbReference type="Proteomes" id="UP000004358">
    <property type="component" value="Unassembled WGS sequence"/>
</dbReference>
<comment type="function">
    <text evidence="5">Forms part of the polypeptide exit tunnel.</text>
</comment>
<dbReference type="GO" id="GO:0003735">
    <property type="term" value="F:structural constituent of ribosome"/>
    <property type="evidence" value="ECO:0007669"/>
    <property type="project" value="InterPro"/>
</dbReference>
<evidence type="ECO:0000256" key="3">
    <source>
        <dbReference type="ARBA" id="ARBA00023274"/>
    </source>
</evidence>
<dbReference type="eggNOG" id="COG0088">
    <property type="taxonomic scope" value="Bacteria"/>
</dbReference>
<accession>A3ZLH0</accession>
<evidence type="ECO:0000313" key="7">
    <source>
        <dbReference type="EMBL" id="EAQ82603.1"/>
    </source>
</evidence>
<keyword evidence="5" id="KW-0699">rRNA-binding</keyword>
<dbReference type="HAMAP" id="MF_01328_B">
    <property type="entry name" value="Ribosomal_uL4_B"/>
    <property type="match status" value="1"/>
</dbReference>
<evidence type="ECO:0000256" key="5">
    <source>
        <dbReference type="HAMAP-Rule" id="MF_01328"/>
    </source>
</evidence>
<reference evidence="7 8" key="1">
    <citation type="submission" date="2006-02" db="EMBL/GenBank/DDBJ databases">
        <authorList>
            <person name="Amann R."/>
            <person name="Ferriera S."/>
            <person name="Johnson J."/>
            <person name="Kravitz S."/>
            <person name="Halpern A."/>
            <person name="Remington K."/>
            <person name="Beeson K."/>
            <person name="Tran B."/>
            <person name="Rogers Y.-H."/>
            <person name="Friedman R."/>
            <person name="Venter J.C."/>
        </authorList>
    </citation>
    <scope>NUCLEOTIDE SEQUENCE [LARGE SCALE GENOMIC DNA]</scope>
    <source>
        <strain evidence="7 8">DSM 3645</strain>
    </source>
</reference>
<organism evidence="7 8">
    <name type="scientific">Blastopirellula marina DSM 3645</name>
    <dbReference type="NCBI Taxonomy" id="314230"/>
    <lineage>
        <taxon>Bacteria</taxon>
        <taxon>Pseudomonadati</taxon>
        <taxon>Planctomycetota</taxon>
        <taxon>Planctomycetia</taxon>
        <taxon>Pirellulales</taxon>
        <taxon>Pirellulaceae</taxon>
        <taxon>Blastopirellula</taxon>
    </lineage>
</organism>
<dbReference type="RefSeq" id="WP_002655473.1">
    <property type="nucleotide sequence ID" value="NZ_CH672377.1"/>
</dbReference>
<comment type="similarity">
    <text evidence="1 5">Belongs to the universal ribosomal protein uL4 family.</text>
</comment>
<dbReference type="EMBL" id="AANZ01000001">
    <property type="protein sequence ID" value="EAQ82603.1"/>
    <property type="molecule type" value="Genomic_DNA"/>
</dbReference>
<feature type="compositionally biased region" description="Basic residues" evidence="6">
    <location>
        <begin position="75"/>
        <end position="92"/>
    </location>
</feature>
<dbReference type="InterPro" id="IPR002136">
    <property type="entry name" value="Ribosomal_uL4"/>
</dbReference>
<dbReference type="Gene3D" id="3.40.1370.10">
    <property type="match status" value="1"/>
</dbReference>
<dbReference type="InterPro" id="IPR023574">
    <property type="entry name" value="Ribosomal_uL4_dom_sf"/>
</dbReference>
<feature type="region of interest" description="Disordered" evidence="6">
    <location>
        <begin position="49"/>
        <end position="92"/>
    </location>
</feature>
<dbReference type="GO" id="GO:0005840">
    <property type="term" value="C:ribosome"/>
    <property type="evidence" value="ECO:0007669"/>
    <property type="project" value="UniProtKB-KW"/>
</dbReference>
<comment type="caution">
    <text evidence="7">The sequence shown here is derived from an EMBL/GenBank/DDBJ whole genome shotgun (WGS) entry which is preliminary data.</text>
</comment>
<dbReference type="AlphaFoldDB" id="A3ZLH0"/>
<keyword evidence="5" id="KW-0694">RNA-binding</keyword>
<dbReference type="STRING" id="314230.DSM3645_09397"/>
<evidence type="ECO:0000313" key="8">
    <source>
        <dbReference type="Proteomes" id="UP000004358"/>
    </source>
</evidence>
<protein>
    <recommendedName>
        <fullName evidence="4 5">Large ribosomal subunit protein uL4</fullName>
    </recommendedName>
</protein>
<dbReference type="PANTHER" id="PTHR10746:SF6">
    <property type="entry name" value="LARGE RIBOSOMAL SUBUNIT PROTEIN UL4M"/>
    <property type="match status" value="1"/>
</dbReference>
<sequence length="222" mass="24067">MPSLPIFDTTGEKVGSYDIELTDIAPRISKQLLHDAVVMYQANLRQGTHRTKARGEVAGSTKKMYRQKGTGNARAGHKRSGVRRGGGHIHAKRPRDYSYRLNRKALQLATRMAFASKIQSGQVVILNELALAEVKTKAVANTLKALKVYGGSTLITIASLDDKVYKSARNIEKVTVSPVSELNALKILSPKRLVVTKSAMDAIKEKAAQAKSAKAPSGDTAE</sequence>
<dbReference type="Pfam" id="PF00573">
    <property type="entry name" value="Ribosomal_L4"/>
    <property type="match status" value="1"/>
</dbReference>
<keyword evidence="2 5" id="KW-0689">Ribosomal protein</keyword>
<dbReference type="NCBIfam" id="TIGR03953">
    <property type="entry name" value="rplD_bact"/>
    <property type="match status" value="1"/>
</dbReference>
<dbReference type="InterPro" id="IPR013005">
    <property type="entry name" value="Ribosomal_uL4-like"/>
</dbReference>
<gene>
    <name evidence="5" type="primary">rplD</name>
    <name evidence="7" type="ORF">DSM3645_09397</name>
</gene>
<keyword evidence="3 5" id="KW-0687">Ribonucleoprotein</keyword>
<dbReference type="GO" id="GO:0019843">
    <property type="term" value="F:rRNA binding"/>
    <property type="evidence" value="ECO:0007669"/>
    <property type="project" value="UniProtKB-UniRule"/>
</dbReference>
<evidence type="ECO:0000256" key="4">
    <source>
        <dbReference type="ARBA" id="ARBA00035244"/>
    </source>
</evidence>
<evidence type="ECO:0000256" key="2">
    <source>
        <dbReference type="ARBA" id="ARBA00022980"/>
    </source>
</evidence>
<dbReference type="SUPFAM" id="SSF52166">
    <property type="entry name" value="Ribosomal protein L4"/>
    <property type="match status" value="1"/>
</dbReference>
<comment type="function">
    <text evidence="5">One of the primary rRNA binding proteins, this protein initially binds near the 5'-end of the 23S rRNA. It is important during the early stages of 50S assembly. It makes multiple contacts with different domains of the 23S rRNA in the assembled 50S subunit and ribosome.</text>
</comment>
<comment type="subunit">
    <text evidence="5">Part of the 50S ribosomal subunit.</text>
</comment>
<evidence type="ECO:0000256" key="1">
    <source>
        <dbReference type="ARBA" id="ARBA00010528"/>
    </source>
</evidence>
<dbReference type="HOGENOM" id="CLU_041575_5_2_0"/>
<dbReference type="GO" id="GO:1990904">
    <property type="term" value="C:ribonucleoprotein complex"/>
    <property type="evidence" value="ECO:0007669"/>
    <property type="project" value="UniProtKB-KW"/>
</dbReference>